<gene>
    <name evidence="3" type="ORF">FB476_1829</name>
</gene>
<accession>A0A543KPC9</accession>
<evidence type="ECO:0000256" key="1">
    <source>
        <dbReference type="SAM" id="MobiDB-lite"/>
    </source>
</evidence>
<keyword evidence="2" id="KW-0472">Membrane</keyword>
<dbReference type="EMBL" id="VFPU01000001">
    <property type="protein sequence ID" value="TQM96935.1"/>
    <property type="molecule type" value="Genomic_DNA"/>
</dbReference>
<keyword evidence="2" id="KW-0812">Transmembrane</keyword>
<name>A0A543KPC9_9MICO</name>
<dbReference type="Pfam" id="PF11298">
    <property type="entry name" value="DUF3099"/>
    <property type="match status" value="1"/>
</dbReference>
<dbReference type="Proteomes" id="UP000315133">
    <property type="component" value="Unassembled WGS sequence"/>
</dbReference>
<protein>
    <submittedName>
        <fullName evidence="3">DUF3099 family protein</fullName>
    </submittedName>
</protein>
<dbReference type="InterPro" id="IPR021449">
    <property type="entry name" value="DUF3099"/>
</dbReference>
<comment type="caution">
    <text evidence="3">The sequence shown here is derived from an EMBL/GenBank/DDBJ whole genome shotgun (WGS) entry which is preliminary data.</text>
</comment>
<dbReference type="AlphaFoldDB" id="A0A543KPC9"/>
<feature type="transmembrane region" description="Helical" evidence="2">
    <location>
        <begin position="38"/>
        <end position="57"/>
    </location>
</feature>
<feature type="compositionally biased region" description="Pro residues" evidence="1">
    <location>
        <begin position="111"/>
        <end position="120"/>
    </location>
</feature>
<keyword evidence="4" id="KW-1185">Reference proteome</keyword>
<sequence length="147" mass="15140">MPTTASRRTSGPGRRPVQAVTTARVGVEDDRRRRMRTYLVAMGLRIAGFPTSVWLLLHGHLVLGVSLAVFATVVPSIAVVVANAVDRRGATVQDSTPASPVRGLAAADPAPAEPSAPVPAAPIVGTVVSSSTRPAPDTDDEAGREGS</sequence>
<organism evidence="3 4">
    <name type="scientific">Ornithinimicrobium humiphilum</name>
    <dbReference type="NCBI Taxonomy" id="125288"/>
    <lineage>
        <taxon>Bacteria</taxon>
        <taxon>Bacillati</taxon>
        <taxon>Actinomycetota</taxon>
        <taxon>Actinomycetes</taxon>
        <taxon>Micrococcales</taxon>
        <taxon>Ornithinimicrobiaceae</taxon>
        <taxon>Ornithinimicrobium</taxon>
    </lineage>
</organism>
<reference evidence="3 4" key="1">
    <citation type="submission" date="2019-06" db="EMBL/GenBank/DDBJ databases">
        <title>Sequencing the genomes of 1000 actinobacteria strains.</title>
        <authorList>
            <person name="Klenk H.-P."/>
        </authorList>
    </citation>
    <scope>NUCLEOTIDE SEQUENCE [LARGE SCALE GENOMIC DNA]</scope>
    <source>
        <strain evidence="3 4">DSM 12362</strain>
    </source>
</reference>
<dbReference type="RefSeq" id="WP_141818483.1">
    <property type="nucleotide sequence ID" value="NZ_BAAAIL010000004.1"/>
</dbReference>
<evidence type="ECO:0000313" key="3">
    <source>
        <dbReference type="EMBL" id="TQM96935.1"/>
    </source>
</evidence>
<keyword evidence="2" id="KW-1133">Transmembrane helix</keyword>
<dbReference type="OrthoDB" id="4868138at2"/>
<evidence type="ECO:0000313" key="4">
    <source>
        <dbReference type="Proteomes" id="UP000315133"/>
    </source>
</evidence>
<feature type="transmembrane region" description="Helical" evidence="2">
    <location>
        <begin position="63"/>
        <end position="85"/>
    </location>
</feature>
<feature type="region of interest" description="Disordered" evidence="1">
    <location>
        <begin position="88"/>
        <end position="147"/>
    </location>
</feature>
<evidence type="ECO:0000256" key="2">
    <source>
        <dbReference type="SAM" id="Phobius"/>
    </source>
</evidence>
<proteinExistence type="predicted"/>